<comment type="caution">
    <text evidence="2">The sequence shown here is derived from an EMBL/GenBank/DDBJ whole genome shotgun (WGS) entry which is preliminary data.</text>
</comment>
<feature type="domain" description="Mycothiol-dependent maleylpyruvate isomerase metal-binding" evidence="1">
    <location>
        <begin position="7"/>
        <end position="128"/>
    </location>
</feature>
<dbReference type="NCBIfam" id="TIGR03083">
    <property type="entry name" value="maleylpyruvate isomerase family mycothiol-dependent enzyme"/>
    <property type="match status" value="1"/>
</dbReference>
<dbReference type="InterPro" id="IPR024344">
    <property type="entry name" value="MDMPI_metal-binding"/>
</dbReference>
<dbReference type="InterPro" id="IPR017517">
    <property type="entry name" value="Maleyloyr_isom"/>
</dbReference>
<gene>
    <name evidence="2" type="ORF">GCM10022214_63040</name>
</gene>
<accession>A0ABP7WN33</accession>
<reference evidence="3" key="1">
    <citation type="journal article" date="2019" name="Int. J. Syst. Evol. Microbiol.">
        <title>The Global Catalogue of Microorganisms (GCM) 10K type strain sequencing project: providing services to taxonomists for standard genome sequencing and annotation.</title>
        <authorList>
            <consortium name="The Broad Institute Genomics Platform"/>
            <consortium name="The Broad Institute Genome Sequencing Center for Infectious Disease"/>
            <person name="Wu L."/>
            <person name="Ma J."/>
        </authorList>
    </citation>
    <scope>NUCLEOTIDE SEQUENCE [LARGE SCALE GENOMIC DNA]</scope>
    <source>
        <strain evidence="3">JCM 16702</strain>
    </source>
</reference>
<dbReference type="SUPFAM" id="SSF109854">
    <property type="entry name" value="DinB/YfiT-like putative metalloenzymes"/>
    <property type="match status" value="1"/>
</dbReference>
<dbReference type="NCBIfam" id="TIGR03086">
    <property type="entry name" value="TIGR03086 family metal-binding protein"/>
    <property type="match status" value="1"/>
</dbReference>
<sequence>MRAPLLQRAIDHALDSVEGVTPAALALPTPCAGWDLGTLLHHLNDAFDVLAEGVCAGIIASAPAVMDDADADDPAAVFRKRAERVLDACSRSEPTRRGGAAIADRRLPVDVVVTTVALEIAVHGWDAARAVGDRRPIPGRLALELLLLAPLLVDDAVRPGLFAPPVPVPPDAPPGDRLVAFLGRDPAA</sequence>
<dbReference type="InterPro" id="IPR034660">
    <property type="entry name" value="DinB/YfiT-like"/>
</dbReference>
<evidence type="ECO:0000313" key="3">
    <source>
        <dbReference type="Proteomes" id="UP001500683"/>
    </source>
</evidence>
<dbReference type="Proteomes" id="UP001500683">
    <property type="component" value="Unassembled WGS sequence"/>
</dbReference>
<organism evidence="2 3">
    <name type="scientific">Actinomadura miaoliensis</name>
    <dbReference type="NCBI Taxonomy" id="430685"/>
    <lineage>
        <taxon>Bacteria</taxon>
        <taxon>Bacillati</taxon>
        <taxon>Actinomycetota</taxon>
        <taxon>Actinomycetes</taxon>
        <taxon>Streptosporangiales</taxon>
        <taxon>Thermomonosporaceae</taxon>
        <taxon>Actinomadura</taxon>
    </lineage>
</organism>
<keyword evidence="2" id="KW-0413">Isomerase</keyword>
<keyword evidence="3" id="KW-1185">Reference proteome</keyword>
<dbReference type="GO" id="GO:0016853">
    <property type="term" value="F:isomerase activity"/>
    <property type="evidence" value="ECO:0007669"/>
    <property type="project" value="UniProtKB-KW"/>
</dbReference>
<dbReference type="RefSeq" id="WP_344954862.1">
    <property type="nucleotide sequence ID" value="NZ_BAAAZG010000047.1"/>
</dbReference>
<protein>
    <submittedName>
        <fullName evidence="2">Maleylpyruvate isomerase family mycothiol-dependent enzyme</fullName>
    </submittedName>
</protein>
<dbReference type="EMBL" id="BAAAZG010000047">
    <property type="protein sequence ID" value="GAA4092702.1"/>
    <property type="molecule type" value="Genomic_DNA"/>
</dbReference>
<dbReference type="InterPro" id="IPR017520">
    <property type="entry name" value="CHP03086"/>
</dbReference>
<evidence type="ECO:0000313" key="2">
    <source>
        <dbReference type="EMBL" id="GAA4092702.1"/>
    </source>
</evidence>
<dbReference type="Gene3D" id="1.20.120.450">
    <property type="entry name" value="dinb family like domain"/>
    <property type="match status" value="1"/>
</dbReference>
<name>A0ABP7WN33_9ACTN</name>
<dbReference type="Pfam" id="PF11716">
    <property type="entry name" value="MDMPI_N"/>
    <property type="match status" value="1"/>
</dbReference>
<proteinExistence type="predicted"/>
<evidence type="ECO:0000259" key="1">
    <source>
        <dbReference type="Pfam" id="PF11716"/>
    </source>
</evidence>